<dbReference type="eggNOG" id="ENOG502SQ6A">
    <property type="taxonomic scope" value="Eukaryota"/>
</dbReference>
<dbReference type="InterPro" id="IPR032675">
    <property type="entry name" value="LRR_dom_sf"/>
</dbReference>
<dbReference type="Proteomes" id="UP000015241">
    <property type="component" value="Unassembled WGS sequence"/>
</dbReference>
<dbReference type="STRING" id="743788.S8FTA7"/>
<accession>S8FTA7</accession>
<proteinExistence type="predicted"/>
<name>S8FTA7_FOMSC</name>
<evidence type="ECO:0000313" key="2">
    <source>
        <dbReference type="EMBL" id="EPT01415.1"/>
    </source>
</evidence>
<gene>
    <name evidence="2" type="ORF">FOMPIDRAFT_1048853</name>
</gene>
<protein>
    <recommendedName>
        <fullName evidence="1">F-box domain-containing protein</fullName>
    </recommendedName>
</protein>
<dbReference type="SUPFAM" id="SSF52047">
    <property type="entry name" value="RNI-like"/>
    <property type="match status" value="1"/>
</dbReference>
<dbReference type="InterPro" id="IPR001810">
    <property type="entry name" value="F-box_dom"/>
</dbReference>
<dbReference type="InParanoid" id="S8FTA7"/>
<feature type="domain" description="F-box" evidence="1">
    <location>
        <begin position="184"/>
        <end position="230"/>
    </location>
</feature>
<dbReference type="InterPro" id="IPR036047">
    <property type="entry name" value="F-box-like_dom_sf"/>
</dbReference>
<keyword evidence="3" id="KW-1185">Reference proteome</keyword>
<dbReference type="SUPFAM" id="SSF81383">
    <property type="entry name" value="F-box domain"/>
    <property type="match status" value="1"/>
</dbReference>
<dbReference type="Pfam" id="PF12937">
    <property type="entry name" value="F-box-like"/>
    <property type="match status" value="1"/>
</dbReference>
<evidence type="ECO:0000313" key="3">
    <source>
        <dbReference type="Proteomes" id="UP000015241"/>
    </source>
</evidence>
<dbReference type="HOGENOM" id="CLU_024464_0_0_1"/>
<reference evidence="2 3" key="1">
    <citation type="journal article" date="2012" name="Science">
        <title>The Paleozoic origin of enzymatic lignin decomposition reconstructed from 31 fungal genomes.</title>
        <authorList>
            <person name="Floudas D."/>
            <person name="Binder M."/>
            <person name="Riley R."/>
            <person name="Barry K."/>
            <person name="Blanchette R.A."/>
            <person name="Henrissat B."/>
            <person name="Martinez A.T."/>
            <person name="Otillar R."/>
            <person name="Spatafora J.W."/>
            <person name="Yadav J.S."/>
            <person name="Aerts A."/>
            <person name="Benoit I."/>
            <person name="Boyd A."/>
            <person name="Carlson A."/>
            <person name="Copeland A."/>
            <person name="Coutinho P.M."/>
            <person name="de Vries R.P."/>
            <person name="Ferreira P."/>
            <person name="Findley K."/>
            <person name="Foster B."/>
            <person name="Gaskell J."/>
            <person name="Glotzer D."/>
            <person name="Gorecki P."/>
            <person name="Heitman J."/>
            <person name="Hesse C."/>
            <person name="Hori C."/>
            <person name="Igarashi K."/>
            <person name="Jurgens J.A."/>
            <person name="Kallen N."/>
            <person name="Kersten P."/>
            <person name="Kohler A."/>
            <person name="Kuees U."/>
            <person name="Kumar T.K.A."/>
            <person name="Kuo A."/>
            <person name="LaButti K."/>
            <person name="Larrondo L.F."/>
            <person name="Lindquist E."/>
            <person name="Ling A."/>
            <person name="Lombard V."/>
            <person name="Lucas S."/>
            <person name="Lundell T."/>
            <person name="Martin R."/>
            <person name="McLaughlin D.J."/>
            <person name="Morgenstern I."/>
            <person name="Morin E."/>
            <person name="Murat C."/>
            <person name="Nagy L.G."/>
            <person name="Nolan M."/>
            <person name="Ohm R.A."/>
            <person name="Patyshakuliyeva A."/>
            <person name="Rokas A."/>
            <person name="Ruiz-Duenas F.J."/>
            <person name="Sabat G."/>
            <person name="Salamov A."/>
            <person name="Samejima M."/>
            <person name="Schmutz J."/>
            <person name="Slot J.C."/>
            <person name="St John F."/>
            <person name="Stenlid J."/>
            <person name="Sun H."/>
            <person name="Sun S."/>
            <person name="Syed K."/>
            <person name="Tsang A."/>
            <person name="Wiebenga A."/>
            <person name="Young D."/>
            <person name="Pisabarro A."/>
            <person name="Eastwood D.C."/>
            <person name="Martin F."/>
            <person name="Cullen D."/>
            <person name="Grigoriev I.V."/>
            <person name="Hibbett D.S."/>
        </authorList>
    </citation>
    <scope>NUCLEOTIDE SEQUENCE</scope>
    <source>
        <strain evidence="3">FP-58527</strain>
    </source>
</reference>
<evidence type="ECO:0000259" key="1">
    <source>
        <dbReference type="Pfam" id="PF12937"/>
    </source>
</evidence>
<dbReference type="OrthoDB" id="2801112at2759"/>
<organism evidence="2 3">
    <name type="scientific">Fomitopsis schrenkii</name>
    <name type="common">Brown rot fungus</name>
    <dbReference type="NCBI Taxonomy" id="2126942"/>
    <lineage>
        <taxon>Eukaryota</taxon>
        <taxon>Fungi</taxon>
        <taxon>Dikarya</taxon>
        <taxon>Basidiomycota</taxon>
        <taxon>Agaricomycotina</taxon>
        <taxon>Agaricomycetes</taxon>
        <taxon>Polyporales</taxon>
        <taxon>Fomitopsis</taxon>
    </lineage>
</organism>
<dbReference type="CDD" id="cd09917">
    <property type="entry name" value="F-box_SF"/>
    <property type="match status" value="1"/>
</dbReference>
<sequence length="685" mass="78685">MDSDDEQMLKKEDEDFRRGLLKRVPPKPPLFIRYYEEEEFAAQRRRIVMRNRGFPINEYDIDDMGGMWRIRRLWKSVVGFYKGELDLAGRSERRWRSLNRHLDELLQDIRELREHVVESPPVPVDDNGGFAVLLAVAPASIFRDFKKRHRLGYVDLGEILPLPETVVEAISGLTGPVFQKVFLKDLPPELLLRVFDLAHIHDCRALGLTCQAFHELSLTYVYLMRRLVLRVDPNFVSKRSDELDEIDQRYLCQLKSTMRTRLLADFRFLLSRPDILKRVQNMHIQNLWTEPLQVAASIRPYDVPAVEHFYSPIYRQIVATLSMATHLQAFHLDNYDITKEMLQAMASLNALHTVIVQACSIEELPDLETLPMLPAVLNLTLVPEHIPGYEMVQLVVLFPNIRCLSVAGMPRGGFCTLPYDEFRQQCNPFRTLERANFAHIDDDDVPILFEWILAAGQATPLRLTHFRLELECGLQADELTQLLLALTGAPLRVLALEGVAHVDDGLFTRLAGAFPALTALTLIHRQNLMQTTSRPSQWPGTTGEYARALAAFPALRHFMWNFYIWPLRCGTTFDLALAEAGYPTALGLEECEENCHEADWDILPRLFCAYCPRLETLVFSLLHIALMEFTIVRSADGGVLLRRYREMASSEQFEKNNPMLSLLMTFENPWHIVPSARKSETRTSA</sequence>
<dbReference type="Gene3D" id="3.80.10.10">
    <property type="entry name" value="Ribonuclease Inhibitor"/>
    <property type="match status" value="1"/>
</dbReference>
<dbReference type="AlphaFoldDB" id="S8FTA7"/>
<dbReference type="EMBL" id="KE504142">
    <property type="protein sequence ID" value="EPT01415.1"/>
    <property type="molecule type" value="Genomic_DNA"/>
</dbReference>